<name>A0A1X1EMW6_PANCY</name>
<evidence type="ECO:0000313" key="2">
    <source>
        <dbReference type="Proteomes" id="UP000193749"/>
    </source>
</evidence>
<evidence type="ECO:0000313" key="1">
    <source>
        <dbReference type="EMBL" id="ORM90239.1"/>
    </source>
</evidence>
<comment type="caution">
    <text evidence="1">The sequence shown here is derived from an EMBL/GenBank/DDBJ whole genome shotgun (WGS) entry which is preliminary data.</text>
</comment>
<organism evidence="1 2">
    <name type="scientific">Pantoea cypripedii</name>
    <name type="common">Pectobacterium cypripedii</name>
    <name type="synonym">Erwinia cypripedii</name>
    <dbReference type="NCBI Taxonomy" id="55209"/>
    <lineage>
        <taxon>Bacteria</taxon>
        <taxon>Pseudomonadati</taxon>
        <taxon>Pseudomonadota</taxon>
        <taxon>Gammaproteobacteria</taxon>
        <taxon>Enterobacterales</taxon>
        <taxon>Erwiniaceae</taxon>
        <taxon>Pantoea</taxon>
    </lineage>
</organism>
<dbReference type="Proteomes" id="UP000193749">
    <property type="component" value="Unassembled WGS sequence"/>
</dbReference>
<accession>A0A1X1EMW6</accession>
<keyword evidence="2" id="KW-1185">Reference proteome</keyword>
<dbReference type="OrthoDB" id="73001at2"/>
<dbReference type="Pfam" id="PF07927">
    <property type="entry name" value="HicA_toxin"/>
    <property type="match status" value="1"/>
</dbReference>
<gene>
    <name evidence="1" type="ORF">HA50_27290</name>
</gene>
<dbReference type="RefSeq" id="WP_084880029.1">
    <property type="nucleotide sequence ID" value="NZ_JAGGMY010000003.1"/>
</dbReference>
<evidence type="ECO:0008006" key="3">
    <source>
        <dbReference type="Google" id="ProtNLM"/>
    </source>
</evidence>
<dbReference type="InterPro" id="IPR012933">
    <property type="entry name" value="HicA_mRNA_interferase"/>
</dbReference>
<dbReference type="EMBL" id="MLJI01000002">
    <property type="protein sequence ID" value="ORM90239.1"/>
    <property type="molecule type" value="Genomic_DNA"/>
</dbReference>
<reference evidence="1 2" key="1">
    <citation type="journal article" date="2017" name="Antonie Van Leeuwenhoek">
        <title>Phylogenomic resolution of the bacterial genus Pantoea and its relationship with Erwinia and Tatumella.</title>
        <authorList>
            <person name="Palmer M."/>
            <person name="Steenkamp E.T."/>
            <person name="Coetzee M.P."/>
            <person name="Chan W.Y."/>
            <person name="van Zyl E."/>
            <person name="De Maayer P."/>
            <person name="Coutinho T.A."/>
            <person name="Blom J."/>
            <person name="Smits T.H."/>
            <person name="Duffy B."/>
            <person name="Venter S.N."/>
        </authorList>
    </citation>
    <scope>NUCLEOTIDE SEQUENCE [LARGE SCALE GENOMIC DNA]</scope>
    <source>
        <strain evidence="1 2">LMG 2657</strain>
    </source>
</reference>
<proteinExistence type="predicted"/>
<sequence>MKRQHKKTLEAIYRRPVTGTLEWRDFKALMIALGADVDDSAEGSRVAFTLQGQVRVYHRPHPETTMDKGAVNSTRVWLDSMGIKP</sequence>
<dbReference type="GO" id="GO:0003729">
    <property type="term" value="F:mRNA binding"/>
    <property type="evidence" value="ECO:0007669"/>
    <property type="project" value="InterPro"/>
</dbReference>
<dbReference type="STRING" id="55209.HA50_27290"/>
<protein>
    <recommendedName>
        <fullName evidence="3">Type II toxin-antitoxin system HicA family toxin</fullName>
    </recommendedName>
</protein>
<dbReference type="AlphaFoldDB" id="A0A1X1EMW6"/>